<proteinExistence type="predicted"/>
<sequence>MNRGLDIKCGLLTDKLSKRYNYLSPRDSHWIPSGFKSTVADVSSVPLRPRRGQIGCIMSFTYIWIVLRKAFRDIGY</sequence>
<name>A0A0D0CF18_9AGAR</name>
<dbReference type="AlphaFoldDB" id="A0A0D0CF18"/>
<protein>
    <submittedName>
        <fullName evidence="1">Unplaced genomic scaffold GYMLUscaffold_80, whole genome shotgun sequence</fullName>
    </submittedName>
</protein>
<dbReference type="HOGENOM" id="CLU_2654751_0_0_1"/>
<gene>
    <name evidence="1" type="ORF">GYMLUDRAFT_49305</name>
</gene>
<organism evidence="1 2">
    <name type="scientific">Collybiopsis luxurians FD-317 M1</name>
    <dbReference type="NCBI Taxonomy" id="944289"/>
    <lineage>
        <taxon>Eukaryota</taxon>
        <taxon>Fungi</taxon>
        <taxon>Dikarya</taxon>
        <taxon>Basidiomycota</taxon>
        <taxon>Agaricomycotina</taxon>
        <taxon>Agaricomycetes</taxon>
        <taxon>Agaricomycetidae</taxon>
        <taxon>Agaricales</taxon>
        <taxon>Marasmiineae</taxon>
        <taxon>Omphalotaceae</taxon>
        <taxon>Collybiopsis</taxon>
        <taxon>Collybiopsis luxurians</taxon>
    </lineage>
</organism>
<dbReference type="Proteomes" id="UP000053593">
    <property type="component" value="Unassembled WGS sequence"/>
</dbReference>
<dbReference type="EMBL" id="KN834828">
    <property type="protein sequence ID" value="KIK53528.1"/>
    <property type="molecule type" value="Genomic_DNA"/>
</dbReference>
<reference evidence="1 2" key="1">
    <citation type="submission" date="2014-04" db="EMBL/GenBank/DDBJ databases">
        <title>Evolutionary Origins and Diversification of the Mycorrhizal Mutualists.</title>
        <authorList>
            <consortium name="DOE Joint Genome Institute"/>
            <consortium name="Mycorrhizal Genomics Consortium"/>
            <person name="Kohler A."/>
            <person name="Kuo A."/>
            <person name="Nagy L.G."/>
            <person name="Floudas D."/>
            <person name="Copeland A."/>
            <person name="Barry K.W."/>
            <person name="Cichocki N."/>
            <person name="Veneault-Fourrey C."/>
            <person name="LaButti K."/>
            <person name="Lindquist E.A."/>
            <person name="Lipzen A."/>
            <person name="Lundell T."/>
            <person name="Morin E."/>
            <person name="Murat C."/>
            <person name="Riley R."/>
            <person name="Ohm R."/>
            <person name="Sun H."/>
            <person name="Tunlid A."/>
            <person name="Henrissat B."/>
            <person name="Grigoriev I.V."/>
            <person name="Hibbett D.S."/>
            <person name="Martin F."/>
        </authorList>
    </citation>
    <scope>NUCLEOTIDE SEQUENCE [LARGE SCALE GENOMIC DNA]</scope>
    <source>
        <strain evidence="1 2">FD-317 M1</strain>
    </source>
</reference>
<evidence type="ECO:0000313" key="2">
    <source>
        <dbReference type="Proteomes" id="UP000053593"/>
    </source>
</evidence>
<keyword evidence="2" id="KW-1185">Reference proteome</keyword>
<evidence type="ECO:0000313" key="1">
    <source>
        <dbReference type="EMBL" id="KIK53528.1"/>
    </source>
</evidence>
<accession>A0A0D0CF18</accession>